<protein>
    <submittedName>
        <fullName evidence="1">Uncharacterized protein</fullName>
    </submittedName>
</protein>
<dbReference type="EMBL" id="PHFW01000002">
    <property type="protein sequence ID" value="PQM27608.1"/>
    <property type="molecule type" value="Genomic_DNA"/>
</dbReference>
<reference evidence="2" key="1">
    <citation type="submission" date="2017-11" db="EMBL/GenBank/DDBJ databases">
        <title>The complete genome sequence of Sphingopyxis pomeranensis sp. nov. strain WS5A3p.</title>
        <authorList>
            <person name="Kaminski M.A."/>
        </authorList>
    </citation>
    <scope>NUCLEOTIDE SEQUENCE [LARGE SCALE GENOMIC DNA]</scope>
    <source>
        <strain evidence="2">WS5A3p</strain>
    </source>
</reference>
<dbReference type="RefSeq" id="WP_105997869.1">
    <property type="nucleotide sequence ID" value="NZ_CM009578.1"/>
</dbReference>
<organism evidence="1 2">
    <name type="scientific">Sphingopyxis lindanitolerans</name>
    <dbReference type="NCBI Taxonomy" id="2054227"/>
    <lineage>
        <taxon>Bacteria</taxon>
        <taxon>Pseudomonadati</taxon>
        <taxon>Pseudomonadota</taxon>
        <taxon>Alphaproteobacteria</taxon>
        <taxon>Sphingomonadales</taxon>
        <taxon>Sphingomonadaceae</taxon>
        <taxon>Sphingopyxis</taxon>
    </lineage>
</organism>
<accession>A0A2S8B5J2</accession>
<gene>
    <name evidence="1" type="ORF">CVO77_03245</name>
</gene>
<evidence type="ECO:0000313" key="1">
    <source>
        <dbReference type="EMBL" id="PQM27608.1"/>
    </source>
</evidence>
<keyword evidence="2" id="KW-1185">Reference proteome</keyword>
<dbReference type="Proteomes" id="UP000238954">
    <property type="component" value="Chromosome"/>
</dbReference>
<sequence length="299" mass="31329">MAESLSSPGIELPSPTLSARLRELAGFLAAPMAGRLTEEQRALSLGIARRLVADAARAPGDEIDVALLWHDWLDGGLPTAARLAAACYARAEEHRWREHSAMRTMPPAAAPEEAADPEAVAATGDVPPKVDRAYLALQIADRRRFDARGQPRIALADADRDLLRALLGDIAAWRVAQPGKEGVSAFGPDDFVQRALDHHPATQGIDRAALAYHASLGTASEVAAAATAAIAGHDWPALIALAACEHRRRYADMALALLGAAPAALPALLAPLRLDRAALAPLEASLAALPARADGEGSP</sequence>
<dbReference type="OrthoDB" id="7444488at2"/>
<dbReference type="AlphaFoldDB" id="A0A2S8B5J2"/>
<evidence type="ECO:0000313" key="2">
    <source>
        <dbReference type="Proteomes" id="UP000238954"/>
    </source>
</evidence>
<name>A0A2S8B5J2_9SPHN</name>
<comment type="caution">
    <text evidence="1">The sequence shown here is derived from an EMBL/GenBank/DDBJ whole genome shotgun (WGS) entry which is preliminary data.</text>
</comment>
<proteinExistence type="predicted"/>